<protein>
    <submittedName>
        <fullName evidence="1">Uncharacterized protein</fullName>
    </submittedName>
</protein>
<organism evidence="1 2">
    <name type="scientific">Seongchinamella sediminis</name>
    <dbReference type="NCBI Taxonomy" id="2283635"/>
    <lineage>
        <taxon>Bacteria</taxon>
        <taxon>Pseudomonadati</taxon>
        <taxon>Pseudomonadota</taxon>
        <taxon>Gammaproteobacteria</taxon>
        <taxon>Cellvibrionales</taxon>
        <taxon>Halieaceae</taxon>
        <taxon>Seongchinamella</taxon>
    </lineage>
</organism>
<proteinExistence type="predicted"/>
<gene>
    <name evidence="1" type="ORF">DWB85_18585</name>
</gene>
<dbReference type="EMBL" id="QRAN01000036">
    <property type="protein sequence ID" value="RLQ20250.1"/>
    <property type="molecule type" value="Genomic_DNA"/>
</dbReference>
<reference evidence="1 2" key="1">
    <citation type="submission" date="2018-07" db="EMBL/GenBank/DDBJ databases">
        <title>Halioglobus sp. genome submission.</title>
        <authorList>
            <person name="Ye M.-Q."/>
            <person name="Du Z.-J."/>
        </authorList>
    </citation>
    <scope>NUCLEOTIDE SEQUENCE [LARGE SCALE GENOMIC DNA]</scope>
    <source>
        <strain evidence="1 2">U0301</strain>
    </source>
</reference>
<dbReference type="AlphaFoldDB" id="A0A3L7DUH0"/>
<evidence type="ECO:0000313" key="2">
    <source>
        <dbReference type="Proteomes" id="UP000265509"/>
    </source>
</evidence>
<sequence length="124" mass="13732">MNFLKDENIFDSLKSCLVFAAAVGAEQGIRCEFTESAEKIPLRIFNESQDLPFMLALALSITGDISYFRADKMDEVILIFEETAAAGLDYLEGSVDQSNPKESIERLVIGNNSGSMIDDLAKIW</sequence>
<dbReference type="Proteomes" id="UP000265509">
    <property type="component" value="Unassembled WGS sequence"/>
</dbReference>
<comment type="caution">
    <text evidence="1">The sequence shown here is derived from an EMBL/GenBank/DDBJ whole genome shotgun (WGS) entry which is preliminary data.</text>
</comment>
<accession>A0A3L7DUH0</accession>
<keyword evidence="2" id="KW-1185">Reference proteome</keyword>
<evidence type="ECO:0000313" key="1">
    <source>
        <dbReference type="EMBL" id="RLQ20250.1"/>
    </source>
</evidence>
<name>A0A3L7DUH0_9GAMM</name>